<accession>A0ABM8BDU2</accession>
<dbReference type="Pfam" id="PF13228">
    <property type="entry name" value="DUF4037"/>
    <property type="match status" value="1"/>
</dbReference>
<dbReference type="RefSeq" id="WP_317642593.1">
    <property type="nucleotide sequence ID" value="NZ_AP026800.1"/>
</dbReference>
<feature type="region of interest" description="Disordered" evidence="3">
    <location>
        <begin position="329"/>
        <end position="358"/>
    </location>
</feature>
<evidence type="ECO:0000256" key="3">
    <source>
        <dbReference type="SAM" id="MobiDB-lite"/>
    </source>
</evidence>
<gene>
    <name evidence="5" type="ORF">KIMH_12010</name>
</gene>
<proteinExistence type="predicted"/>
<evidence type="ECO:0000259" key="4">
    <source>
        <dbReference type="Pfam" id="PF13228"/>
    </source>
</evidence>
<organism evidence="5 6">
    <name type="scientific">Bombiscardovia apis</name>
    <dbReference type="NCBI Taxonomy" id="2932182"/>
    <lineage>
        <taxon>Bacteria</taxon>
        <taxon>Bacillati</taxon>
        <taxon>Actinomycetota</taxon>
        <taxon>Actinomycetes</taxon>
        <taxon>Bifidobacteriales</taxon>
        <taxon>Bifidobacteriaceae</taxon>
        <taxon>Bombiscardovia</taxon>
    </lineage>
</organism>
<dbReference type="InterPro" id="IPR025117">
    <property type="entry name" value="DUF4037"/>
</dbReference>
<reference evidence="5 6" key="1">
    <citation type="journal article" date="2023" name="Microbiol. Spectr.">
        <title>Symbiosis of Carpenter Bees with Uncharacterized Lactic Acid Bacteria Showing NAD Auxotrophy.</title>
        <authorList>
            <person name="Kawasaki S."/>
            <person name="Ozawa K."/>
            <person name="Mori T."/>
            <person name="Yamamoto A."/>
            <person name="Ito M."/>
            <person name="Ohkuma M."/>
            <person name="Sakamoto M."/>
            <person name="Matsutani M."/>
        </authorList>
    </citation>
    <scope>NUCLEOTIDE SEQUENCE [LARGE SCALE GENOMIC DNA]</scope>
    <source>
        <strain evidence="5 6">KimH</strain>
    </source>
</reference>
<keyword evidence="2" id="KW-0802">TPR repeat</keyword>
<sequence>MADLGNDDIQERTPTQVSGAHSAPSYLGADGSFDSKAFLQGLDAIFDSSQSNDNAEDYLLQALADAENAGDDAGLLTVLNEVIGYYRSRGRHQDNMWMIQRSLELAAKMQLQGTDAWTTTLINAATGMRAAGQYDQAEDLYKQALRSAKQTLEPGDRRLAALHNNLSMLYSETGRDQQGVDELRHALEILTASSPDPERDLDVASTHTNLALALLALAGGKSPEKQSTLANEAGEHAAQTLRIYQAGHLQSNPHYASALAGYGQVCFAGGQFGKAAGAYQEALGIIARDYGSASDSYAVTKENLDQALQAAQQAGQSVELVDASVDNSAGQSNVGANTSPAPSTPGAESKSERPKMTGLQLSRAYWEQYGKPMLEKKYPEYVTRIAAGLVGHGSECYGFDDEISQDHDFGPSFCLWLTSEDYAAIGSQLQADYEALPQEFMGYGPRENSVRAQGASKRVGVFEIGDFFQSITGYRQAPAQDKPHEWLLLPEATLAAATNGEVFADPLGRFLQARQDFRTMPDDVRFALISQRLGMISQAGQYNLGRSLQRGDGAAAWLSIDEFTKAVTSLVFLVNNPLTVGYTPYYKWTFAGLRTISGWMATRLSQVCGKLETILQLSSAACFGSAGFGEGGKGAGPTVERLEAEVEEVCQLILAELQAEGLTTSNENFLEWQRPYIEAHISSDDPSLHSI</sequence>
<evidence type="ECO:0000256" key="2">
    <source>
        <dbReference type="ARBA" id="ARBA00022803"/>
    </source>
</evidence>
<evidence type="ECO:0000313" key="6">
    <source>
        <dbReference type="Proteomes" id="UP001321748"/>
    </source>
</evidence>
<dbReference type="Proteomes" id="UP001321748">
    <property type="component" value="Chromosome"/>
</dbReference>
<dbReference type="Pfam" id="PF13424">
    <property type="entry name" value="TPR_12"/>
    <property type="match status" value="1"/>
</dbReference>
<dbReference type="EMBL" id="AP026800">
    <property type="protein sequence ID" value="BDR55090.1"/>
    <property type="molecule type" value="Genomic_DNA"/>
</dbReference>
<feature type="domain" description="DUF4037" evidence="4">
    <location>
        <begin position="486"/>
        <end position="589"/>
    </location>
</feature>
<evidence type="ECO:0000313" key="5">
    <source>
        <dbReference type="EMBL" id="BDR55090.1"/>
    </source>
</evidence>
<name>A0ABM8BDU2_9BIFI</name>
<dbReference type="Gene3D" id="1.25.40.10">
    <property type="entry name" value="Tetratricopeptide repeat domain"/>
    <property type="match status" value="2"/>
</dbReference>
<dbReference type="InterPro" id="IPR011990">
    <property type="entry name" value="TPR-like_helical_dom_sf"/>
</dbReference>
<dbReference type="SUPFAM" id="SSF48452">
    <property type="entry name" value="TPR-like"/>
    <property type="match status" value="1"/>
</dbReference>
<feature type="region of interest" description="Disordered" evidence="3">
    <location>
        <begin position="1"/>
        <end position="23"/>
    </location>
</feature>
<protein>
    <recommendedName>
        <fullName evidence="4">DUF4037 domain-containing protein</fullName>
    </recommendedName>
</protein>
<dbReference type="PANTHER" id="PTHR45641">
    <property type="entry name" value="TETRATRICOPEPTIDE REPEAT PROTEIN (AFU_ORTHOLOGUE AFUA_6G03870)"/>
    <property type="match status" value="1"/>
</dbReference>
<feature type="compositionally biased region" description="Polar residues" evidence="3">
    <location>
        <begin position="329"/>
        <end position="341"/>
    </location>
</feature>
<evidence type="ECO:0000256" key="1">
    <source>
        <dbReference type="ARBA" id="ARBA00022737"/>
    </source>
</evidence>
<keyword evidence="6" id="KW-1185">Reference proteome</keyword>
<keyword evidence="1" id="KW-0677">Repeat</keyword>